<evidence type="ECO:0000313" key="4">
    <source>
        <dbReference type="EMBL" id="RCW43481.1"/>
    </source>
</evidence>
<dbReference type="SUPFAM" id="SSF53335">
    <property type="entry name" value="S-adenosyl-L-methionine-dependent methyltransferases"/>
    <property type="match status" value="1"/>
</dbReference>
<accession>A0A368VP28</accession>
<dbReference type="AlphaFoldDB" id="A0A368VP28"/>
<evidence type="ECO:0000313" key="5">
    <source>
        <dbReference type="Proteomes" id="UP000252415"/>
    </source>
</evidence>
<gene>
    <name evidence="4" type="ORF">DFP97_113154</name>
</gene>
<feature type="transmembrane region" description="Helical" evidence="2">
    <location>
        <begin position="36"/>
        <end position="57"/>
    </location>
</feature>
<keyword evidence="5" id="KW-1185">Reference proteome</keyword>
<keyword evidence="4" id="KW-0489">Methyltransferase</keyword>
<keyword evidence="2" id="KW-0472">Membrane</keyword>
<proteinExistence type="predicted"/>
<name>A0A368VP28_9BACL</name>
<dbReference type="GO" id="GO:0032259">
    <property type="term" value="P:methylation"/>
    <property type="evidence" value="ECO:0007669"/>
    <property type="project" value="UniProtKB-KW"/>
</dbReference>
<comment type="caution">
    <text evidence="4">The sequence shown here is derived from an EMBL/GenBank/DDBJ whole genome shotgun (WGS) entry which is preliminary data.</text>
</comment>
<keyword evidence="2" id="KW-0812">Transmembrane</keyword>
<dbReference type="InterPro" id="IPR029063">
    <property type="entry name" value="SAM-dependent_MTases_sf"/>
</dbReference>
<dbReference type="Proteomes" id="UP000252415">
    <property type="component" value="Unassembled WGS sequence"/>
</dbReference>
<keyword evidence="1 4" id="KW-0808">Transferase</keyword>
<evidence type="ECO:0000259" key="3">
    <source>
        <dbReference type="Pfam" id="PF08241"/>
    </source>
</evidence>
<feature type="domain" description="Methyltransferase type 11" evidence="3">
    <location>
        <begin position="113"/>
        <end position="206"/>
    </location>
</feature>
<sequence>MVFWDRKQRNGGMTIAKPTGLLVAQTKVQPVKRLSILLVNFAFVLLFVLLSPVYYLNKWDFKRRTRRNPFYTSKLVQLQGRYPLLYELAMYVQNFPIPRNVYKALPPLKGDVLQVGCGTGLLNKYARKNNHIRWINMDPNLNALRLGVKLGRYDSYIHAFIDKPTKLNDMCCDMIVFARSFHHIRNHKKALRECSRLLRYGGTIIIADPVVLEEKIGGSTGKGYMANSSIDGVIWRFTRETFVNHLKECLPYDLEIHSVTDTRQLHVTNYNLFVPQTDLIVVLNKKEG</sequence>
<evidence type="ECO:0000256" key="2">
    <source>
        <dbReference type="SAM" id="Phobius"/>
    </source>
</evidence>
<evidence type="ECO:0000256" key="1">
    <source>
        <dbReference type="ARBA" id="ARBA00022679"/>
    </source>
</evidence>
<organism evidence="4 5">
    <name type="scientific">Paenibacillus prosopidis</name>
    <dbReference type="NCBI Taxonomy" id="630520"/>
    <lineage>
        <taxon>Bacteria</taxon>
        <taxon>Bacillati</taxon>
        <taxon>Bacillota</taxon>
        <taxon>Bacilli</taxon>
        <taxon>Bacillales</taxon>
        <taxon>Paenibacillaceae</taxon>
        <taxon>Paenibacillus</taxon>
    </lineage>
</organism>
<dbReference type="InterPro" id="IPR013216">
    <property type="entry name" value="Methyltransf_11"/>
</dbReference>
<dbReference type="EMBL" id="QPJD01000013">
    <property type="protein sequence ID" value="RCW43481.1"/>
    <property type="molecule type" value="Genomic_DNA"/>
</dbReference>
<dbReference type="GO" id="GO:0008757">
    <property type="term" value="F:S-adenosylmethionine-dependent methyltransferase activity"/>
    <property type="evidence" value="ECO:0007669"/>
    <property type="project" value="InterPro"/>
</dbReference>
<dbReference type="Pfam" id="PF08241">
    <property type="entry name" value="Methyltransf_11"/>
    <property type="match status" value="1"/>
</dbReference>
<keyword evidence="2" id="KW-1133">Transmembrane helix</keyword>
<dbReference type="CDD" id="cd02440">
    <property type="entry name" value="AdoMet_MTases"/>
    <property type="match status" value="1"/>
</dbReference>
<dbReference type="Gene3D" id="3.40.50.150">
    <property type="entry name" value="Vaccinia Virus protein VP39"/>
    <property type="match status" value="1"/>
</dbReference>
<dbReference type="PANTHER" id="PTHR43861:SF3">
    <property type="entry name" value="PUTATIVE (AFU_ORTHOLOGUE AFUA_2G14390)-RELATED"/>
    <property type="match status" value="1"/>
</dbReference>
<reference evidence="4 5" key="1">
    <citation type="submission" date="2018-07" db="EMBL/GenBank/DDBJ databases">
        <title>Genomic Encyclopedia of Type Strains, Phase III (KMG-III): the genomes of soil and plant-associated and newly described type strains.</title>
        <authorList>
            <person name="Whitman W."/>
        </authorList>
    </citation>
    <scope>NUCLEOTIDE SEQUENCE [LARGE SCALE GENOMIC DNA]</scope>
    <source>
        <strain evidence="4 5">CECT 7506</strain>
    </source>
</reference>
<protein>
    <submittedName>
        <fullName evidence="4">Methyltransferase family protein</fullName>
    </submittedName>
</protein>
<dbReference type="PANTHER" id="PTHR43861">
    <property type="entry name" value="TRANS-ACONITATE 2-METHYLTRANSFERASE-RELATED"/>
    <property type="match status" value="1"/>
</dbReference>